<evidence type="ECO:0000313" key="3">
    <source>
        <dbReference type="Proteomes" id="UP000032336"/>
    </source>
</evidence>
<feature type="region of interest" description="Disordered" evidence="1">
    <location>
        <begin position="84"/>
        <end position="117"/>
    </location>
</feature>
<dbReference type="EMBL" id="JXUW01000021">
    <property type="protein sequence ID" value="KJE76116.1"/>
    <property type="molecule type" value="Genomic_DNA"/>
</dbReference>
<evidence type="ECO:0000313" key="2">
    <source>
        <dbReference type="EMBL" id="KJE76116.1"/>
    </source>
</evidence>
<protein>
    <submittedName>
        <fullName evidence="2">Uncharacterized protein</fullName>
    </submittedName>
</protein>
<gene>
    <name evidence="2" type="ORF">FEAC_20980</name>
</gene>
<dbReference type="Proteomes" id="UP000032336">
    <property type="component" value="Unassembled WGS sequence"/>
</dbReference>
<dbReference type="STRING" id="1121877.FEAC_20980"/>
<organism evidence="2 3">
    <name type="scientific">Ferrimicrobium acidiphilum DSM 19497</name>
    <dbReference type="NCBI Taxonomy" id="1121877"/>
    <lineage>
        <taxon>Bacteria</taxon>
        <taxon>Bacillati</taxon>
        <taxon>Actinomycetota</taxon>
        <taxon>Acidimicrobiia</taxon>
        <taxon>Acidimicrobiales</taxon>
        <taxon>Acidimicrobiaceae</taxon>
        <taxon>Ferrimicrobium</taxon>
    </lineage>
</organism>
<keyword evidence="3" id="KW-1185">Reference proteome</keyword>
<dbReference type="AlphaFoldDB" id="A0A0D8FSJ4"/>
<evidence type="ECO:0000256" key="1">
    <source>
        <dbReference type="SAM" id="MobiDB-lite"/>
    </source>
</evidence>
<dbReference type="GeneID" id="78373176"/>
<dbReference type="RefSeq" id="WP_152623184.1">
    <property type="nucleotide sequence ID" value="NZ_JQKF01000076.1"/>
</dbReference>
<comment type="caution">
    <text evidence="2">The sequence shown here is derived from an EMBL/GenBank/DDBJ whole genome shotgun (WGS) entry which is preliminary data.</text>
</comment>
<proteinExistence type="predicted"/>
<sequence length="117" mass="13468">MRQTASPKRRVRRGLILFLQPGEDYQLRFDPYLDVSDQTPRQCSELGAARYRKPTLDADLIDEKEPKTLYQQLHALYDTELNALSASAQPQTHGRQTKRVMRSPDAPLEQSTLEARL</sequence>
<reference evidence="2 3" key="1">
    <citation type="submission" date="2015-01" db="EMBL/GenBank/DDBJ databases">
        <title>Draft genome of the acidophilic iron oxidizer Ferrimicrobium acidiphilum strain T23.</title>
        <authorList>
            <person name="Poehlein A."/>
            <person name="Eisen S."/>
            <person name="Schloemann M."/>
            <person name="Johnson B.D."/>
            <person name="Daniel R."/>
            <person name="Muehling M."/>
        </authorList>
    </citation>
    <scope>NUCLEOTIDE SEQUENCE [LARGE SCALE GENOMIC DNA]</scope>
    <source>
        <strain evidence="2 3">T23</strain>
    </source>
</reference>
<name>A0A0D8FSJ4_9ACTN</name>
<accession>A0A0D8FSJ4</accession>
<feature type="compositionally biased region" description="Polar residues" evidence="1">
    <location>
        <begin position="84"/>
        <end position="94"/>
    </location>
</feature>